<feature type="compositionally biased region" description="Low complexity" evidence="6">
    <location>
        <begin position="848"/>
        <end position="860"/>
    </location>
</feature>
<evidence type="ECO:0000256" key="3">
    <source>
        <dbReference type="ARBA" id="ARBA00023125"/>
    </source>
</evidence>
<dbReference type="InterPro" id="IPR001471">
    <property type="entry name" value="AP2/ERF_dom"/>
</dbReference>
<feature type="domain" description="AP2/ERF" evidence="8">
    <location>
        <begin position="791"/>
        <end position="853"/>
    </location>
</feature>
<feature type="compositionally biased region" description="Basic and acidic residues" evidence="6">
    <location>
        <begin position="214"/>
        <end position="224"/>
    </location>
</feature>
<reference evidence="9 10" key="1">
    <citation type="submission" date="2020-08" db="EMBL/GenBank/DDBJ databases">
        <title>Plant Genome Project.</title>
        <authorList>
            <person name="Zhang R.-G."/>
        </authorList>
    </citation>
    <scope>NUCLEOTIDE SEQUENCE [LARGE SCALE GENOMIC DNA]</scope>
    <source>
        <tissue evidence="9">Rhizome</tissue>
    </source>
</reference>
<feature type="compositionally biased region" description="Basic and acidic residues" evidence="6">
    <location>
        <begin position="46"/>
        <end position="61"/>
    </location>
</feature>
<keyword evidence="4" id="KW-0804">Transcription</keyword>
<keyword evidence="10" id="KW-1185">Reference proteome</keyword>
<name>A0A8J5HCM2_ZINOF</name>
<evidence type="ECO:0000256" key="2">
    <source>
        <dbReference type="ARBA" id="ARBA00023015"/>
    </source>
</evidence>
<dbReference type="SUPFAM" id="SSF54171">
    <property type="entry name" value="DNA-binding domain"/>
    <property type="match status" value="1"/>
</dbReference>
<dbReference type="GO" id="GO:0003677">
    <property type="term" value="F:DNA binding"/>
    <property type="evidence" value="ECO:0007669"/>
    <property type="project" value="UniProtKB-KW"/>
</dbReference>
<dbReference type="AlphaFoldDB" id="A0A8J5HCM2"/>
<evidence type="ECO:0000256" key="5">
    <source>
        <dbReference type="ARBA" id="ARBA00023242"/>
    </source>
</evidence>
<evidence type="ECO:0000259" key="8">
    <source>
        <dbReference type="PROSITE" id="PS51032"/>
    </source>
</evidence>
<dbReference type="Gene3D" id="3.30.730.10">
    <property type="entry name" value="AP2/ERF domain"/>
    <property type="match status" value="1"/>
</dbReference>
<dbReference type="GO" id="GO:0003700">
    <property type="term" value="F:DNA-binding transcription factor activity"/>
    <property type="evidence" value="ECO:0007669"/>
    <property type="project" value="InterPro"/>
</dbReference>
<dbReference type="PANTHER" id="PTHR31194:SF202">
    <property type="entry name" value="ETHYLENE-RESPONSIVE TRANSCRIPTION FACTOR ERF070"/>
    <property type="match status" value="1"/>
</dbReference>
<evidence type="ECO:0000313" key="9">
    <source>
        <dbReference type="EMBL" id="KAG6515439.1"/>
    </source>
</evidence>
<comment type="subcellular location">
    <subcellularLocation>
        <location evidence="1">Nucleus</location>
    </subcellularLocation>
</comment>
<organism evidence="9 10">
    <name type="scientific">Zingiber officinale</name>
    <name type="common">Ginger</name>
    <name type="synonym">Amomum zingiber</name>
    <dbReference type="NCBI Taxonomy" id="94328"/>
    <lineage>
        <taxon>Eukaryota</taxon>
        <taxon>Viridiplantae</taxon>
        <taxon>Streptophyta</taxon>
        <taxon>Embryophyta</taxon>
        <taxon>Tracheophyta</taxon>
        <taxon>Spermatophyta</taxon>
        <taxon>Magnoliopsida</taxon>
        <taxon>Liliopsida</taxon>
        <taxon>Zingiberales</taxon>
        <taxon>Zingiberaceae</taxon>
        <taxon>Zingiber</taxon>
    </lineage>
</organism>
<feature type="region of interest" description="Disordered" evidence="6">
    <location>
        <begin position="750"/>
        <end position="788"/>
    </location>
</feature>
<evidence type="ECO:0000256" key="7">
    <source>
        <dbReference type="SAM" id="SignalP"/>
    </source>
</evidence>
<proteinExistence type="predicted"/>
<evidence type="ECO:0000256" key="1">
    <source>
        <dbReference type="ARBA" id="ARBA00004123"/>
    </source>
</evidence>
<keyword evidence="5" id="KW-0539">Nucleus</keyword>
<evidence type="ECO:0000256" key="6">
    <source>
        <dbReference type="SAM" id="MobiDB-lite"/>
    </source>
</evidence>
<feature type="region of interest" description="Disordered" evidence="6">
    <location>
        <begin position="842"/>
        <end position="876"/>
    </location>
</feature>
<accession>A0A8J5HCM2</accession>
<dbReference type="SMART" id="SM00380">
    <property type="entry name" value="AP2"/>
    <property type="match status" value="1"/>
</dbReference>
<feature type="region of interest" description="Disordered" evidence="6">
    <location>
        <begin position="207"/>
        <end position="226"/>
    </location>
</feature>
<dbReference type="InterPro" id="IPR016177">
    <property type="entry name" value="DNA-bd_dom_sf"/>
</dbReference>
<dbReference type="PRINTS" id="PR00367">
    <property type="entry name" value="ETHRSPELEMNT"/>
</dbReference>
<evidence type="ECO:0000256" key="4">
    <source>
        <dbReference type="ARBA" id="ARBA00023163"/>
    </source>
</evidence>
<dbReference type="Pfam" id="PF00847">
    <property type="entry name" value="AP2"/>
    <property type="match status" value="1"/>
</dbReference>
<keyword evidence="3" id="KW-0238">DNA-binding</keyword>
<sequence>MQASALPRSDILILMSLDLVMSLELDYDLLQQNLSTDSKALMTESGRGRGKEAQGEEREVPQDAAGEGFAIEVEEKHRERRAQPEWDMREGECSKRQECPVVVDEGEASASFHDTSETIKSYNTSLNTRRPRTSSFMAIKSSSTDGSRFLGGRRLEITVAGTGGWRLETTVADFRLEITVVGTEGRRLETTMADFCLEITVAGIGGRRHRHRESHQEQENERSRATARPNLEGALAACGSNSAETVKRNIGLHCQWIEIVRASDGKSVLICVELMNHFISLCNSIAWIEHMNIGSFQGLSLVSSTSTCSYLRIKGQSIISRYFGGSGGPPGIGITGIAMALQHVLNPKLQHRWSHGSLDNFGSFGSFRGSSVGGALRSPWLRSPWLAPEGVALRPPWLFVVASYLRIKGQSIISRYFGGSGGPPGIGITGIAMALQHVLNPKLQHRWSHGSLNNFGCFGSFRGSSMGGALRSPWLRSPWLAPEGVALRPPWLFVVAGGTPGIGITGIAMALQHVLNPKLQHRWSHSSLVNFGSFGCFGSFGYFGSFRGSSVGGALRSPWLRSPWLAPEGGALRPPYLRIKGQSIISRYFGGSGGTPGIGITGIAMALQHVLNPKLQHRWSHGSLGSFGCFGSFRGSSVGGALRSPWLRSPWLAPEGGALRPPSVLGSRQMTVLQYYPLGTNREKITKKRVKKQQVDRLDSSSHLDSKLHARTIRIVFDDAEATESSEGEGVSYSWRKKRAIHEFTVPSPSLSAVSPALPRERIGRNRRAPKTLSRHKDKAHSSATSSLATRFRGVRQRPWGKWAAEIRDPIRGARLWLGTYDTAEAAAAAYAAAARRFKAEKSKNQPAAASSATISSSSALMTPSDAAKGPPSPSSILDLNQSTAAAAAVEQSIADFFLEHELLVLEADSAFDPNLFLMGHIDSELLEDDDFPSLHTLSQWTDFESIGVENFAA</sequence>
<dbReference type="PROSITE" id="PS51032">
    <property type="entry name" value="AP2_ERF"/>
    <property type="match status" value="1"/>
</dbReference>
<keyword evidence="2" id="KW-0805">Transcription regulation</keyword>
<dbReference type="Proteomes" id="UP000734854">
    <property type="component" value="Unassembled WGS sequence"/>
</dbReference>
<feature type="signal peptide" evidence="7">
    <location>
        <begin position="1"/>
        <end position="22"/>
    </location>
</feature>
<dbReference type="InterPro" id="IPR036955">
    <property type="entry name" value="AP2/ERF_dom_sf"/>
</dbReference>
<dbReference type="InterPro" id="IPR050913">
    <property type="entry name" value="AP2/ERF_ERF"/>
</dbReference>
<feature type="region of interest" description="Disordered" evidence="6">
    <location>
        <begin position="40"/>
        <end position="63"/>
    </location>
</feature>
<keyword evidence="7" id="KW-0732">Signal</keyword>
<feature type="chain" id="PRO_5035158167" description="AP2/ERF domain-containing protein" evidence="7">
    <location>
        <begin position="23"/>
        <end position="954"/>
    </location>
</feature>
<gene>
    <name evidence="9" type="ORF">ZIOFF_025851</name>
</gene>
<dbReference type="PANTHER" id="PTHR31194">
    <property type="entry name" value="SHN SHINE , DNA BINDING / TRANSCRIPTION FACTOR"/>
    <property type="match status" value="1"/>
</dbReference>
<dbReference type="GO" id="GO:0005634">
    <property type="term" value="C:nucleus"/>
    <property type="evidence" value="ECO:0007669"/>
    <property type="project" value="UniProtKB-SubCell"/>
</dbReference>
<evidence type="ECO:0000313" key="10">
    <source>
        <dbReference type="Proteomes" id="UP000734854"/>
    </source>
</evidence>
<dbReference type="CDD" id="cd00018">
    <property type="entry name" value="AP2"/>
    <property type="match status" value="1"/>
</dbReference>
<feature type="compositionally biased region" description="Basic residues" evidence="6">
    <location>
        <begin position="765"/>
        <end position="779"/>
    </location>
</feature>
<protein>
    <recommendedName>
        <fullName evidence="8">AP2/ERF domain-containing protein</fullName>
    </recommendedName>
</protein>
<dbReference type="EMBL" id="JACMSC010000007">
    <property type="protein sequence ID" value="KAG6515439.1"/>
    <property type="molecule type" value="Genomic_DNA"/>
</dbReference>
<comment type="caution">
    <text evidence="9">The sequence shown here is derived from an EMBL/GenBank/DDBJ whole genome shotgun (WGS) entry which is preliminary data.</text>
</comment>